<proteinExistence type="predicted"/>
<organism evidence="3 4">
    <name type="scientific">Loxostege sticticalis</name>
    <name type="common">Beet webworm moth</name>
    <dbReference type="NCBI Taxonomy" id="481309"/>
    <lineage>
        <taxon>Eukaryota</taxon>
        <taxon>Metazoa</taxon>
        <taxon>Ecdysozoa</taxon>
        <taxon>Arthropoda</taxon>
        <taxon>Hexapoda</taxon>
        <taxon>Insecta</taxon>
        <taxon>Pterygota</taxon>
        <taxon>Neoptera</taxon>
        <taxon>Endopterygota</taxon>
        <taxon>Lepidoptera</taxon>
        <taxon>Glossata</taxon>
        <taxon>Ditrysia</taxon>
        <taxon>Pyraloidea</taxon>
        <taxon>Crambidae</taxon>
        <taxon>Pyraustinae</taxon>
        <taxon>Loxostege</taxon>
    </lineage>
</organism>
<dbReference type="InterPro" id="IPR027995">
    <property type="entry name" value="Galactosyl_T_N"/>
</dbReference>
<keyword evidence="1" id="KW-0472">Membrane</keyword>
<dbReference type="EMBL" id="JBEUOH010000017">
    <property type="protein sequence ID" value="KAL0871020.1"/>
    <property type="molecule type" value="Genomic_DNA"/>
</dbReference>
<accession>A0ABR3HKT9</accession>
<comment type="caution">
    <text evidence="3">The sequence shown here is derived from an EMBL/GenBank/DDBJ whole genome shotgun (WGS) entry which is preliminary data.</text>
</comment>
<name>A0ABR3HKT9_LOXSC</name>
<reference evidence="3 4" key="1">
    <citation type="submission" date="2024-06" db="EMBL/GenBank/DDBJ databases">
        <title>A chromosome-level genome assembly of beet webworm, Loxostege sticticalis.</title>
        <authorList>
            <person name="Zhang Y."/>
        </authorList>
    </citation>
    <scope>NUCLEOTIDE SEQUENCE [LARGE SCALE GENOMIC DNA]</scope>
    <source>
        <strain evidence="3">AQ026</strain>
        <tissue evidence="3">Whole body</tissue>
    </source>
</reference>
<gene>
    <name evidence="3" type="ORF">ABMA27_004834</name>
</gene>
<dbReference type="InterPro" id="IPR003859">
    <property type="entry name" value="Galactosyl_T"/>
</dbReference>
<evidence type="ECO:0000313" key="4">
    <source>
        <dbReference type="Proteomes" id="UP001549920"/>
    </source>
</evidence>
<keyword evidence="1" id="KW-1133">Transmembrane helix</keyword>
<dbReference type="Proteomes" id="UP001549920">
    <property type="component" value="Unassembled WGS sequence"/>
</dbReference>
<dbReference type="Pfam" id="PF13733">
    <property type="entry name" value="Glyco_transf_7N"/>
    <property type="match status" value="1"/>
</dbReference>
<sequence>MTPQTLKMLVMFLLAAALLNMTNYLFYWLYDPPSRRALRVDITVSEHSALLRRLSTRKPKWSNFLLCENKNSSAATPGQDKNPSGVPEFEDRDPSVIYYFNDKKGGNICPETPPGLGPLKSDVVIGPQEIEIMYDKLQVGGIYEETQCTPRQSVAVFITFSEDENELMEFLHYMHFFLMKQQLDYQIFVVRQSKSLT</sequence>
<evidence type="ECO:0000256" key="1">
    <source>
        <dbReference type="SAM" id="Phobius"/>
    </source>
</evidence>
<feature type="domain" description="Galactosyltransferase N-terminal" evidence="2">
    <location>
        <begin position="109"/>
        <end position="195"/>
    </location>
</feature>
<keyword evidence="4" id="KW-1185">Reference proteome</keyword>
<evidence type="ECO:0000259" key="2">
    <source>
        <dbReference type="Pfam" id="PF13733"/>
    </source>
</evidence>
<protein>
    <recommendedName>
        <fullName evidence="2">Galactosyltransferase N-terminal domain-containing protein</fullName>
    </recommendedName>
</protein>
<evidence type="ECO:0000313" key="3">
    <source>
        <dbReference type="EMBL" id="KAL0871020.1"/>
    </source>
</evidence>
<dbReference type="PANTHER" id="PTHR19300:SF57">
    <property type="entry name" value="BETA-1,4-N-ACETYLGALACTOSAMINYLTRANSFERASE"/>
    <property type="match status" value="1"/>
</dbReference>
<feature type="transmembrane region" description="Helical" evidence="1">
    <location>
        <begin position="6"/>
        <end position="30"/>
    </location>
</feature>
<keyword evidence="1" id="KW-0812">Transmembrane</keyword>
<dbReference type="PANTHER" id="PTHR19300">
    <property type="entry name" value="BETA-1,4-GALACTOSYLTRANSFERASE"/>
    <property type="match status" value="1"/>
</dbReference>
<dbReference type="InterPro" id="IPR029044">
    <property type="entry name" value="Nucleotide-diphossugar_trans"/>
</dbReference>
<dbReference type="Gene3D" id="3.90.550.10">
    <property type="entry name" value="Spore Coat Polysaccharide Biosynthesis Protein SpsA, Chain A"/>
    <property type="match status" value="1"/>
</dbReference>